<feature type="domain" description="Peptidase M16 C-terminal" evidence="8">
    <location>
        <begin position="652"/>
        <end position="816"/>
    </location>
</feature>
<dbReference type="InterPro" id="IPR007863">
    <property type="entry name" value="Peptidase_M16_C"/>
</dbReference>
<proteinExistence type="inferred from homology"/>
<feature type="domain" description="Peptidase M16 N-terminal" evidence="7">
    <location>
        <begin position="60"/>
        <end position="193"/>
    </location>
</feature>
<keyword evidence="6" id="KW-0732">Signal</keyword>
<evidence type="ECO:0000256" key="3">
    <source>
        <dbReference type="ARBA" id="ARBA00022801"/>
    </source>
</evidence>
<evidence type="ECO:0000259" key="7">
    <source>
        <dbReference type="Pfam" id="PF00675"/>
    </source>
</evidence>
<feature type="signal peptide" evidence="6">
    <location>
        <begin position="1"/>
        <end position="22"/>
    </location>
</feature>
<dbReference type="InterPro" id="IPR050626">
    <property type="entry name" value="Peptidase_M16"/>
</dbReference>
<keyword evidence="4" id="KW-0862">Zinc</keyword>
<dbReference type="Pfam" id="PF05193">
    <property type="entry name" value="Peptidase_M16_C"/>
    <property type="match status" value="2"/>
</dbReference>
<dbReference type="EMBL" id="JAHYBX010000004">
    <property type="protein sequence ID" value="MCA1856746.1"/>
    <property type="molecule type" value="Genomic_DNA"/>
</dbReference>
<evidence type="ECO:0000256" key="4">
    <source>
        <dbReference type="ARBA" id="ARBA00022833"/>
    </source>
</evidence>
<keyword evidence="3" id="KW-0378">Hydrolase</keyword>
<protein>
    <submittedName>
        <fullName evidence="9">Insulinase family protein</fullName>
    </submittedName>
</protein>
<keyword evidence="10" id="KW-1185">Reference proteome</keyword>
<dbReference type="PANTHER" id="PTHR43690:SF17">
    <property type="entry name" value="PROTEIN YHJJ"/>
    <property type="match status" value="1"/>
</dbReference>
<dbReference type="Proteomes" id="UP001198602">
    <property type="component" value="Unassembled WGS sequence"/>
</dbReference>
<dbReference type="Gene3D" id="3.30.830.10">
    <property type="entry name" value="Metalloenzyme, LuxS/M16 peptidase-like"/>
    <property type="match status" value="4"/>
</dbReference>
<feature type="domain" description="Peptidase M16 N-terminal" evidence="7">
    <location>
        <begin position="499"/>
        <end position="628"/>
    </location>
</feature>
<feature type="chain" id="PRO_5047370173" evidence="6">
    <location>
        <begin position="23"/>
        <end position="924"/>
    </location>
</feature>
<comment type="similarity">
    <text evidence="1">Belongs to the peptidase M16 family.</text>
</comment>
<dbReference type="RefSeq" id="WP_225239016.1">
    <property type="nucleotide sequence ID" value="NZ_JAHYBX010000004.1"/>
</dbReference>
<dbReference type="PANTHER" id="PTHR43690">
    <property type="entry name" value="NARDILYSIN"/>
    <property type="match status" value="1"/>
</dbReference>
<evidence type="ECO:0000313" key="10">
    <source>
        <dbReference type="Proteomes" id="UP001198602"/>
    </source>
</evidence>
<reference evidence="9 10" key="1">
    <citation type="submission" date="2021-07" db="EMBL/GenBank/DDBJ databases">
        <title>Characterization of Violacein-producing bacteria and related species.</title>
        <authorList>
            <person name="Wilson H.S."/>
            <person name="De Leon M.E."/>
        </authorList>
    </citation>
    <scope>NUCLEOTIDE SEQUENCE [LARGE SCALE GENOMIC DNA]</scope>
    <source>
        <strain evidence="9 10">HSC-2F05</strain>
    </source>
</reference>
<evidence type="ECO:0000259" key="8">
    <source>
        <dbReference type="Pfam" id="PF05193"/>
    </source>
</evidence>
<dbReference type="InterPro" id="IPR011765">
    <property type="entry name" value="Pept_M16_N"/>
</dbReference>
<organism evidence="9 10">
    <name type="scientific">Massilia hydrophila</name>
    <dbReference type="NCBI Taxonomy" id="3044279"/>
    <lineage>
        <taxon>Bacteria</taxon>
        <taxon>Pseudomonadati</taxon>
        <taxon>Pseudomonadota</taxon>
        <taxon>Betaproteobacteria</taxon>
        <taxon>Burkholderiales</taxon>
        <taxon>Oxalobacteraceae</taxon>
        <taxon>Telluria group</taxon>
        <taxon>Massilia</taxon>
    </lineage>
</organism>
<comment type="caution">
    <text evidence="9">The sequence shown here is derived from an EMBL/GenBank/DDBJ whole genome shotgun (WGS) entry which is preliminary data.</text>
</comment>
<name>A0ABS7YCS8_9BURK</name>
<keyword evidence="5" id="KW-0482">Metalloprotease</keyword>
<dbReference type="Pfam" id="PF00675">
    <property type="entry name" value="Peptidase_M16"/>
    <property type="match status" value="2"/>
</dbReference>
<gene>
    <name evidence="9" type="ORF">LE190_12530</name>
</gene>
<evidence type="ECO:0000256" key="1">
    <source>
        <dbReference type="ARBA" id="ARBA00007261"/>
    </source>
</evidence>
<evidence type="ECO:0000313" key="9">
    <source>
        <dbReference type="EMBL" id="MCA1856746.1"/>
    </source>
</evidence>
<accession>A0ABS7YCS8</accession>
<evidence type="ECO:0000256" key="6">
    <source>
        <dbReference type="SAM" id="SignalP"/>
    </source>
</evidence>
<feature type="domain" description="Peptidase M16 C-terminal" evidence="8">
    <location>
        <begin position="214"/>
        <end position="388"/>
    </location>
</feature>
<dbReference type="InterPro" id="IPR011249">
    <property type="entry name" value="Metalloenz_LuxS/M16"/>
</dbReference>
<sequence>MKKLAIPLLLGLAAAAALPAHAAAPAAGTQASAAFKFDRKAYSIAHKKFVLPNGLTLLVHTDHSVPVVGVNMWYHVGSRNEKRGKTGFAHLFEHFFFNGSENYPHGFREAMDDLGANNRNGTTNTDRTNFFEDVPVSALERTLFLESDRMGFLGNYISQAMLERERGVVQNEKRQGENQPYGRVWQEISAKMYPYSHPYSWSTIGSMEDLQAASLDDIKEWYRTYYGPNNAVISLAGDITPERAYELVNKYFGAIPPGPALPRTEKWIPQLDRNIRDEMEDQVPQVRVYRAWHVGSWKDADTQHLNLLAGVLSGSKSARLTKRLVYDKGIATSVSASVNDGELGGTFNLVATVKPGVDPLEVEREMERVLAELLEKGPTQAELQRVKTSELAGFSRSLERLGGFGGRSDVLAESMTYGGKPDAYLDRLELYATGTPADVKAAANRWLRASHYTMTVRPAPKLAATKSTLDRKVLPGLGDAPDVKFPVLQRAQLKNGLKVVLLERHSAPIFNASLAIDAGAASDSAAKAGIASLALDLLDKGTKQRDAFALSDALENLGARLYTGNGQDMSYVRLQGTSANLAPSLALMAEAALSPSFPQDQFALSKSRRLAGIGQEKAQPNSLALRLVPALLYGAEHAYGKPASGFEGSVQSLTRDDLAAWHATWFKPGSATIVVAGDTSMDKLLPALEASFGKWQPGTAPAKGMATVAPTRGKRLILVDKPDAPQSTIVAAHVSQAYGQPEDLAMEPVMANFGGIATSRLNRNLRLDKHWSYGTQARLNDVRGQRPFYIIAPVQTDKTVEAMREVQKELRGVAGERPLVGTEYESIMRNMTARLPGRFGTLDALESAALSTVNFGLADDYWNKYAANVRALTPQQLGAASGKFIKPDEAVWMVIGDLRKIEAGVRSLGWGEVTVVDADGKPLR</sequence>
<evidence type="ECO:0000256" key="5">
    <source>
        <dbReference type="ARBA" id="ARBA00023049"/>
    </source>
</evidence>
<keyword evidence="2" id="KW-0645">Protease</keyword>
<evidence type="ECO:0000256" key="2">
    <source>
        <dbReference type="ARBA" id="ARBA00022670"/>
    </source>
</evidence>
<dbReference type="SUPFAM" id="SSF63411">
    <property type="entry name" value="LuxS/MPP-like metallohydrolase"/>
    <property type="match status" value="4"/>
</dbReference>